<organism evidence="2 3">
    <name type="scientific">Talaromyces rugulosus</name>
    <name type="common">Penicillium rugulosum</name>
    <dbReference type="NCBI Taxonomy" id="121627"/>
    <lineage>
        <taxon>Eukaryota</taxon>
        <taxon>Fungi</taxon>
        <taxon>Dikarya</taxon>
        <taxon>Ascomycota</taxon>
        <taxon>Pezizomycotina</taxon>
        <taxon>Eurotiomycetes</taxon>
        <taxon>Eurotiomycetidae</taxon>
        <taxon>Eurotiales</taxon>
        <taxon>Trichocomaceae</taxon>
        <taxon>Talaromyces</taxon>
        <taxon>Talaromyces sect. Islandici</taxon>
    </lineage>
</organism>
<protein>
    <submittedName>
        <fullName evidence="2">Uncharacterized protein</fullName>
    </submittedName>
</protein>
<evidence type="ECO:0000256" key="1">
    <source>
        <dbReference type="SAM" id="MobiDB-lite"/>
    </source>
</evidence>
<feature type="compositionally biased region" description="Polar residues" evidence="1">
    <location>
        <begin position="237"/>
        <end position="246"/>
    </location>
</feature>
<dbReference type="EMBL" id="CP055903">
    <property type="protein sequence ID" value="QKX63204.1"/>
    <property type="molecule type" value="Genomic_DNA"/>
</dbReference>
<evidence type="ECO:0000313" key="3">
    <source>
        <dbReference type="Proteomes" id="UP000509510"/>
    </source>
</evidence>
<dbReference type="GeneID" id="55997853"/>
<keyword evidence="3" id="KW-1185">Reference proteome</keyword>
<feature type="compositionally biased region" description="Polar residues" evidence="1">
    <location>
        <begin position="39"/>
        <end position="54"/>
    </location>
</feature>
<feature type="region of interest" description="Disordered" evidence="1">
    <location>
        <begin position="14"/>
        <end position="75"/>
    </location>
</feature>
<gene>
    <name evidence="2" type="ORF">TRUGW13939_10373</name>
</gene>
<reference evidence="3" key="1">
    <citation type="submission" date="2020-06" db="EMBL/GenBank/DDBJ databases">
        <title>A chromosome-scale genome assembly of Talaromyces rugulosus W13939.</title>
        <authorList>
            <person name="Wang B."/>
            <person name="Guo L."/>
            <person name="Ye K."/>
            <person name="Wang L."/>
        </authorList>
    </citation>
    <scope>NUCLEOTIDE SEQUENCE [LARGE SCALE GENOMIC DNA]</scope>
    <source>
        <strain evidence="3">W13939</strain>
    </source>
</reference>
<evidence type="ECO:0000313" key="2">
    <source>
        <dbReference type="EMBL" id="QKX63204.1"/>
    </source>
</evidence>
<dbReference type="KEGG" id="trg:TRUGW13939_10373"/>
<feature type="compositionally biased region" description="Low complexity" evidence="1">
    <location>
        <begin position="224"/>
        <end position="236"/>
    </location>
</feature>
<dbReference type="Proteomes" id="UP000509510">
    <property type="component" value="Chromosome VI"/>
</dbReference>
<feature type="region of interest" description="Disordered" evidence="1">
    <location>
        <begin position="158"/>
        <end position="200"/>
    </location>
</feature>
<dbReference type="AlphaFoldDB" id="A0A7H8R9V6"/>
<feature type="region of interest" description="Disordered" evidence="1">
    <location>
        <begin position="218"/>
        <end position="273"/>
    </location>
</feature>
<sequence length="412" mass="44995">MAVTLTKIPCYSPTPTLPALPAIPRKNTTPNDHSKRPDSVSSLHSNLPPSSFSQPVIYHSLPPRPPAVIPSSTTNRINSHSSYANDFDRAFDGLVSVTGGAKDRDGVSSICVPAKGSPPRCPCLSFVLSLHETENTGRTDSHVPLPDQHSLWRTTPIAASADPTPSSTREQSQPRDQLDPTPEVGMPSPRAVHADPNLGSADSEMELSVQRLSTVNREHPLVTPPAASSAPSCSASLRRSYTQTDLTPPDSGQPGSIISVEPSPDSMTDPAIRDLPLLFSGEAVGQSRENLQARSDRYDLGRNSHTHAKSPPIASGSEQLRLDIEDFESVSDTDDNALGSGDRWEYRRIKARRIDSSGRRMARVEWKDTWEPEDELDGLKMALRRYARERRAKRDSEGTCLKYGARKRSCPV</sequence>
<name>A0A7H8R9V6_TALRU</name>
<dbReference type="OrthoDB" id="4529838at2759"/>
<dbReference type="RefSeq" id="XP_035349378.1">
    <property type="nucleotide sequence ID" value="XM_035493485.1"/>
</dbReference>
<accession>A0A7H8R9V6</accession>
<proteinExistence type="predicted"/>